<dbReference type="GO" id="GO:0016787">
    <property type="term" value="F:hydrolase activity"/>
    <property type="evidence" value="ECO:0007669"/>
    <property type="project" value="UniProtKB-KW"/>
</dbReference>
<comment type="similarity">
    <text evidence="1">Belongs to the 'GDSL' lipolytic enzyme family.</text>
</comment>
<dbReference type="Proteomes" id="UP000269226">
    <property type="component" value="Chromosome"/>
</dbReference>
<dbReference type="Pfam" id="PF00657">
    <property type="entry name" value="Lipase_GDSL"/>
    <property type="match status" value="1"/>
</dbReference>
<dbReference type="InterPro" id="IPR036514">
    <property type="entry name" value="SGNH_hydro_sf"/>
</dbReference>
<dbReference type="SUPFAM" id="SSF52266">
    <property type="entry name" value="SGNH hydrolase"/>
    <property type="match status" value="1"/>
</dbReference>
<evidence type="ECO:0000256" key="1">
    <source>
        <dbReference type="ARBA" id="ARBA00008668"/>
    </source>
</evidence>
<dbReference type="PANTHER" id="PTHR43695:SF1">
    <property type="entry name" value="RHAMNOGALACTURONAN ACETYLESTERASE"/>
    <property type="match status" value="1"/>
</dbReference>
<evidence type="ECO:0000256" key="2">
    <source>
        <dbReference type="ARBA" id="ARBA00022801"/>
    </source>
</evidence>
<dbReference type="PANTHER" id="PTHR43695">
    <property type="entry name" value="PUTATIVE (AFU_ORTHOLOGUE AFUA_2G17250)-RELATED"/>
    <property type="match status" value="1"/>
</dbReference>
<evidence type="ECO:0000313" key="3">
    <source>
        <dbReference type="EMBL" id="BBC61530.1"/>
    </source>
</evidence>
<organism evidence="3 4">
    <name type="scientific">Melissococcus plutonius</name>
    <dbReference type="NCBI Taxonomy" id="33970"/>
    <lineage>
        <taxon>Bacteria</taxon>
        <taxon>Bacillati</taxon>
        <taxon>Bacillota</taxon>
        <taxon>Bacilli</taxon>
        <taxon>Lactobacillales</taxon>
        <taxon>Enterococcaceae</taxon>
        <taxon>Melissococcus</taxon>
    </lineage>
</organism>
<sequence length="232" mass="26308">MTKTSKIFIAGDSTAAIKQSNKRPETGWGEKLALYISNFEIVNKAKNGRSTKSFINEGLLAEIDNEIEANDYLFIQFGHNDQKKDEDRGTQPYGDYQENLAIFVESAQKVNAIPILLTSITRRAYLNHSNQLDPNTLGDYPEAMRKFAKKNNILLLDMFKRTQEFFQLFSVEETKKFFMHLLPGQNQNYPNGISDDTHLNNYGATIVAKLVAEELSRLSLPLATSVSFNKNN</sequence>
<dbReference type="GeneID" id="57043967"/>
<reference evidence="3 4" key="1">
    <citation type="submission" date="2018-01" db="EMBL/GenBank/DDBJ databases">
        <title>Whole genome sequence of Melissococcus plutonius DAT561.</title>
        <authorList>
            <person name="Okumura K."/>
            <person name="Takamatsu D."/>
            <person name="Okura M."/>
        </authorList>
    </citation>
    <scope>NUCLEOTIDE SEQUENCE [LARGE SCALE GENOMIC DNA]</scope>
    <source>
        <strain evidence="3 4">DAT561</strain>
    </source>
</reference>
<accession>A0A2Z5Y430</accession>
<dbReference type="EMBL" id="AP018492">
    <property type="protein sequence ID" value="BBC61530.1"/>
    <property type="molecule type" value="Genomic_DNA"/>
</dbReference>
<dbReference type="CDD" id="cd01821">
    <property type="entry name" value="Rhamnogalacturan_acetylesterase_like"/>
    <property type="match status" value="1"/>
</dbReference>
<dbReference type="Gene3D" id="3.40.50.1110">
    <property type="entry name" value="SGNH hydrolase"/>
    <property type="match status" value="1"/>
</dbReference>
<dbReference type="AlphaFoldDB" id="A0A2Z5Y430"/>
<evidence type="ECO:0000313" key="4">
    <source>
        <dbReference type="Proteomes" id="UP000269226"/>
    </source>
</evidence>
<dbReference type="RefSeq" id="WP_015695336.1">
    <property type="nucleotide sequence ID" value="NZ_AP018492.1"/>
</dbReference>
<dbReference type="InterPro" id="IPR037459">
    <property type="entry name" value="RhgT-like"/>
</dbReference>
<gene>
    <name evidence="3" type="ORF">DAT561_1432</name>
</gene>
<protein>
    <submittedName>
        <fullName evidence="3">Rhamnogalacturonan acetylesterase</fullName>
    </submittedName>
</protein>
<name>A0A2Z5Y430_9ENTE</name>
<dbReference type="InterPro" id="IPR001087">
    <property type="entry name" value="GDSL"/>
</dbReference>
<proteinExistence type="inferred from homology"/>
<keyword evidence="2" id="KW-0378">Hydrolase</keyword>